<dbReference type="KEGG" id="cbw:RR42_m1456"/>
<evidence type="ECO:0000313" key="1">
    <source>
        <dbReference type="EMBL" id="AJG18857.1"/>
    </source>
</evidence>
<reference evidence="1 2" key="1">
    <citation type="journal article" date="2015" name="Genome Announc.">
        <title>Complete Genome Sequence of Cupriavidus basilensis 4G11, Isolated from the Oak Ridge Field Research Center Site.</title>
        <authorList>
            <person name="Ray J."/>
            <person name="Waters R.J."/>
            <person name="Skerker J.M."/>
            <person name="Kuehl J.V."/>
            <person name="Price M.N."/>
            <person name="Huang J."/>
            <person name="Chakraborty R."/>
            <person name="Arkin A.P."/>
            <person name="Deutschbauer A."/>
        </authorList>
    </citation>
    <scope>NUCLEOTIDE SEQUENCE [LARGE SCALE GENOMIC DNA]</scope>
    <source>
        <strain evidence="1">4G11</strain>
    </source>
</reference>
<name>A0A0C4Y1D0_9BURK</name>
<keyword evidence="2" id="KW-1185">Reference proteome</keyword>
<gene>
    <name evidence="1" type="ORF">RR42_m1456</name>
</gene>
<sequence>MSRDPNAGNYQRLAKQEFSIAEKVLAGAGGRLQWGTNDYEAFRFVSPDVTLIFYPHKTSGTGNTSIRVRDQASKKKGKAAHLMALLYVGAGNNNTFYWKDMEYNTVHRVAQSAGLEYGWAAKEAA</sequence>
<dbReference type="RefSeq" id="WP_043345183.1">
    <property type="nucleotide sequence ID" value="NZ_CP010536.1"/>
</dbReference>
<accession>A0A0C4Y1D0</accession>
<dbReference type="Proteomes" id="UP000031843">
    <property type="component" value="Chromosome main"/>
</dbReference>
<protein>
    <submittedName>
        <fullName evidence="1">Uncharacterized protein</fullName>
    </submittedName>
</protein>
<evidence type="ECO:0000313" key="2">
    <source>
        <dbReference type="Proteomes" id="UP000031843"/>
    </source>
</evidence>
<dbReference type="EMBL" id="CP010536">
    <property type="protein sequence ID" value="AJG18857.1"/>
    <property type="molecule type" value="Genomic_DNA"/>
</dbReference>
<dbReference type="AlphaFoldDB" id="A0A0C4Y1D0"/>
<organism evidence="1 2">
    <name type="scientific">Cupriavidus basilensis</name>
    <dbReference type="NCBI Taxonomy" id="68895"/>
    <lineage>
        <taxon>Bacteria</taxon>
        <taxon>Pseudomonadati</taxon>
        <taxon>Pseudomonadota</taxon>
        <taxon>Betaproteobacteria</taxon>
        <taxon>Burkholderiales</taxon>
        <taxon>Burkholderiaceae</taxon>
        <taxon>Cupriavidus</taxon>
    </lineage>
</organism>
<proteinExistence type="predicted"/>